<dbReference type="PRINTS" id="PR00080">
    <property type="entry name" value="SDRFAMILY"/>
</dbReference>
<dbReference type="AlphaFoldDB" id="A0A9P4Q1N6"/>
<dbReference type="InterPro" id="IPR051468">
    <property type="entry name" value="Fungal_SecMetab_SDRs"/>
</dbReference>
<dbReference type="Pfam" id="PF00106">
    <property type="entry name" value="adh_short"/>
    <property type="match status" value="1"/>
</dbReference>
<sequence>MSRTVLITGGNSGIGYAISNLLSSLGAYHVLLASRSQAKGEAAVNAIKSGNSKANISAIVLDVDDAGSIDAAAKQVSSTYGGKLDALINNAGIYDPSLPIEEDFARSFKTNVTGSVLVTEAFKPLLLKVEKSYLLFTSSTLGSIGIASENVAAEAKPICAAYRASKAAMNMVAVEYAKELGAKGVRVFPYCPGLVESNLRGTAPQAVTAGGNALSADTSAALVRDVLDGKWDGHAGKFINKNGVQAW</sequence>
<gene>
    <name evidence="4" type="ORF">K431DRAFT_323843</name>
</gene>
<evidence type="ECO:0000313" key="4">
    <source>
        <dbReference type="EMBL" id="KAF2716407.1"/>
    </source>
</evidence>
<dbReference type="EMBL" id="MU003877">
    <property type="protein sequence ID" value="KAF2716407.1"/>
    <property type="molecule type" value="Genomic_DNA"/>
</dbReference>
<accession>A0A9P4Q1N6</accession>
<feature type="domain" description="Ketoreductase" evidence="3">
    <location>
        <begin position="3"/>
        <end position="180"/>
    </location>
</feature>
<dbReference type="PANTHER" id="PTHR43544:SF32">
    <property type="entry name" value="CHAIN DEHYDROGENASE, PUTATIVE (AFU_ORTHOLOGUE AFUA_5G01530)-RELATED"/>
    <property type="match status" value="1"/>
</dbReference>
<evidence type="ECO:0000256" key="1">
    <source>
        <dbReference type="ARBA" id="ARBA00006484"/>
    </source>
</evidence>
<dbReference type="OrthoDB" id="7289984at2759"/>
<dbReference type="GO" id="GO:0005737">
    <property type="term" value="C:cytoplasm"/>
    <property type="evidence" value="ECO:0007669"/>
    <property type="project" value="TreeGrafter"/>
</dbReference>
<protein>
    <submittedName>
        <fullName evidence="4">NAD(P)-binding protein</fullName>
    </submittedName>
</protein>
<dbReference type="InterPro" id="IPR002347">
    <property type="entry name" value="SDR_fam"/>
</dbReference>
<dbReference type="Gene3D" id="3.40.50.720">
    <property type="entry name" value="NAD(P)-binding Rossmann-like Domain"/>
    <property type="match status" value="1"/>
</dbReference>
<reference evidence="4" key="1">
    <citation type="journal article" date="2020" name="Stud. Mycol.">
        <title>101 Dothideomycetes genomes: a test case for predicting lifestyles and emergence of pathogens.</title>
        <authorList>
            <person name="Haridas S."/>
            <person name="Albert R."/>
            <person name="Binder M."/>
            <person name="Bloem J."/>
            <person name="Labutti K."/>
            <person name="Salamov A."/>
            <person name="Andreopoulos B."/>
            <person name="Baker S."/>
            <person name="Barry K."/>
            <person name="Bills G."/>
            <person name="Bluhm B."/>
            <person name="Cannon C."/>
            <person name="Castanera R."/>
            <person name="Culley D."/>
            <person name="Daum C."/>
            <person name="Ezra D."/>
            <person name="Gonzalez J."/>
            <person name="Henrissat B."/>
            <person name="Kuo A."/>
            <person name="Liang C."/>
            <person name="Lipzen A."/>
            <person name="Lutzoni F."/>
            <person name="Magnuson J."/>
            <person name="Mondo S."/>
            <person name="Nolan M."/>
            <person name="Ohm R."/>
            <person name="Pangilinan J."/>
            <person name="Park H.-J."/>
            <person name="Ramirez L."/>
            <person name="Alfaro M."/>
            <person name="Sun H."/>
            <person name="Tritt A."/>
            <person name="Yoshinaga Y."/>
            <person name="Zwiers L.-H."/>
            <person name="Turgeon B."/>
            <person name="Goodwin S."/>
            <person name="Spatafora J."/>
            <person name="Crous P."/>
            <person name="Grigoriev I."/>
        </authorList>
    </citation>
    <scope>NUCLEOTIDE SEQUENCE</scope>
    <source>
        <strain evidence="4">CBS 116435</strain>
    </source>
</reference>
<dbReference type="Proteomes" id="UP000799441">
    <property type="component" value="Unassembled WGS sequence"/>
</dbReference>
<comment type="caution">
    <text evidence="4">The sequence shown here is derived from an EMBL/GenBank/DDBJ whole genome shotgun (WGS) entry which is preliminary data.</text>
</comment>
<keyword evidence="5" id="KW-1185">Reference proteome</keyword>
<evidence type="ECO:0000313" key="5">
    <source>
        <dbReference type="Proteomes" id="UP000799441"/>
    </source>
</evidence>
<dbReference type="InterPro" id="IPR036291">
    <property type="entry name" value="NAD(P)-bd_dom_sf"/>
</dbReference>
<comment type="similarity">
    <text evidence="1 2">Belongs to the short-chain dehydrogenases/reductases (SDR) family.</text>
</comment>
<evidence type="ECO:0000256" key="2">
    <source>
        <dbReference type="RuleBase" id="RU000363"/>
    </source>
</evidence>
<organism evidence="4 5">
    <name type="scientific">Polychaeton citri CBS 116435</name>
    <dbReference type="NCBI Taxonomy" id="1314669"/>
    <lineage>
        <taxon>Eukaryota</taxon>
        <taxon>Fungi</taxon>
        <taxon>Dikarya</taxon>
        <taxon>Ascomycota</taxon>
        <taxon>Pezizomycotina</taxon>
        <taxon>Dothideomycetes</taxon>
        <taxon>Dothideomycetidae</taxon>
        <taxon>Capnodiales</taxon>
        <taxon>Capnodiaceae</taxon>
        <taxon>Polychaeton</taxon>
    </lineage>
</organism>
<proteinExistence type="inferred from homology"/>
<dbReference type="InterPro" id="IPR057326">
    <property type="entry name" value="KR_dom"/>
</dbReference>
<dbReference type="GO" id="GO:0016491">
    <property type="term" value="F:oxidoreductase activity"/>
    <property type="evidence" value="ECO:0007669"/>
    <property type="project" value="TreeGrafter"/>
</dbReference>
<dbReference type="SMART" id="SM00822">
    <property type="entry name" value="PKS_KR"/>
    <property type="match status" value="1"/>
</dbReference>
<name>A0A9P4Q1N6_9PEZI</name>
<dbReference type="PANTHER" id="PTHR43544">
    <property type="entry name" value="SHORT-CHAIN DEHYDROGENASE/REDUCTASE"/>
    <property type="match status" value="1"/>
</dbReference>
<dbReference type="GO" id="GO:0019748">
    <property type="term" value="P:secondary metabolic process"/>
    <property type="evidence" value="ECO:0007669"/>
    <property type="project" value="TreeGrafter"/>
</dbReference>
<dbReference type="PRINTS" id="PR00081">
    <property type="entry name" value="GDHRDH"/>
</dbReference>
<evidence type="ECO:0000259" key="3">
    <source>
        <dbReference type="SMART" id="SM00822"/>
    </source>
</evidence>
<dbReference type="SUPFAM" id="SSF51735">
    <property type="entry name" value="NAD(P)-binding Rossmann-fold domains"/>
    <property type="match status" value="1"/>
</dbReference>